<keyword evidence="2" id="KW-1185">Reference proteome</keyword>
<accession>A0A2P6MNG2</accession>
<gene>
    <name evidence="1" type="ORF">PROFUN_16871</name>
</gene>
<protein>
    <submittedName>
        <fullName evidence="1">Uncharacterized protein</fullName>
    </submittedName>
</protein>
<reference evidence="1 2" key="1">
    <citation type="journal article" date="2018" name="Genome Biol. Evol.">
        <title>Multiple Roots of Fruiting Body Formation in Amoebozoa.</title>
        <authorList>
            <person name="Hillmann F."/>
            <person name="Forbes G."/>
            <person name="Novohradska S."/>
            <person name="Ferling I."/>
            <person name="Riege K."/>
            <person name="Groth M."/>
            <person name="Westermann M."/>
            <person name="Marz M."/>
            <person name="Spaller T."/>
            <person name="Winckler T."/>
            <person name="Schaap P."/>
            <person name="Glockner G."/>
        </authorList>
    </citation>
    <scope>NUCLEOTIDE SEQUENCE [LARGE SCALE GENOMIC DNA]</scope>
    <source>
        <strain evidence="1 2">Jena</strain>
    </source>
</reference>
<evidence type="ECO:0000313" key="1">
    <source>
        <dbReference type="EMBL" id="PRP73222.1"/>
    </source>
</evidence>
<proteinExistence type="predicted"/>
<dbReference type="InParanoid" id="A0A2P6MNG2"/>
<organism evidence="1 2">
    <name type="scientific">Planoprotostelium fungivorum</name>
    <dbReference type="NCBI Taxonomy" id="1890364"/>
    <lineage>
        <taxon>Eukaryota</taxon>
        <taxon>Amoebozoa</taxon>
        <taxon>Evosea</taxon>
        <taxon>Variosea</taxon>
        <taxon>Cavosteliida</taxon>
        <taxon>Cavosteliaceae</taxon>
        <taxon>Planoprotostelium</taxon>
    </lineage>
</organism>
<comment type="caution">
    <text evidence="1">The sequence shown here is derived from an EMBL/GenBank/DDBJ whole genome shotgun (WGS) entry which is preliminary data.</text>
</comment>
<dbReference type="Proteomes" id="UP000241769">
    <property type="component" value="Unassembled WGS sequence"/>
</dbReference>
<dbReference type="AlphaFoldDB" id="A0A2P6MNG2"/>
<evidence type="ECO:0000313" key="2">
    <source>
        <dbReference type="Proteomes" id="UP000241769"/>
    </source>
</evidence>
<dbReference type="EMBL" id="MDYQ01000658">
    <property type="protein sequence ID" value="PRP73222.1"/>
    <property type="molecule type" value="Genomic_DNA"/>
</dbReference>
<sequence>MLKFRVIEANEYVPMGQTALIVVSLQVNHACPCETPHSYYVWEDHHRLAGKH</sequence>
<name>A0A2P6MNG2_9EUKA</name>